<dbReference type="EMBL" id="JBDODL010001898">
    <property type="protein sequence ID" value="MES1921885.1"/>
    <property type="molecule type" value="Genomic_DNA"/>
</dbReference>
<name>A0ABV2AQD3_9EUKA</name>
<protein>
    <submittedName>
        <fullName evidence="1">Uncharacterized protein</fullName>
    </submittedName>
</protein>
<evidence type="ECO:0000313" key="1">
    <source>
        <dbReference type="EMBL" id="MES1921885.1"/>
    </source>
</evidence>
<dbReference type="Proteomes" id="UP001439008">
    <property type="component" value="Unassembled WGS sequence"/>
</dbReference>
<comment type="caution">
    <text evidence="1">The sequence shown here is derived from an EMBL/GenBank/DDBJ whole genome shotgun (WGS) entry which is preliminary data.</text>
</comment>
<proteinExistence type="predicted"/>
<evidence type="ECO:0000313" key="2">
    <source>
        <dbReference type="Proteomes" id="UP001439008"/>
    </source>
</evidence>
<accession>A0ABV2AQD3</accession>
<sequence>MSNKLITNVQESKTNQRKYRKMAECKKCEKEIKLTECLFSLCENCCYLKGSPCSKHKVKKYNQKKVQNIAKFYENDEDFIGNKYRARIQSNFEHGQFLTASVDGINLNGMIFNKLECVNVNPQSSAEFDHFELKFGTK</sequence>
<organism evidence="1 2">
    <name type="scientific">Bonamia ostreae</name>
    <dbReference type="NCBI Taxonomy" id="126728"/>
    <lineage>
        <taxon>Eukaryota</taxon>
        <taxon>Sar</taxon>
        <taxon>Rhizaria</taxon>
        <taxon>Endomyxa</taxon>
        <taxon>Ascetosporea</taxon>
        <taxon>Haplosporida</taxon>
        <taxon>Bonamia</taxon>
    </lineage>
</organism>
<keyword evidence="2" id="KW-1185">Reference proteome</keyword>
<gene>
    <name evidence="1" type="ORF">MHBO_003416</name>
</gene>
<reference evidence="1 2" key="1">
    <citation type="journal article" date="2024" name="BMC Biol.">
        <title>Comparative genomics of Ascetosporea gives new insight into the evolutionary basis for animal parasitism in Rhizaria.</title>
        <authorList>
            <person name="Hiltunen Thoren M."/>
            <person name="Onut-Brannstrom I."/>
            <person name="Alfjorden A."/>
            <person name="Peckova H."/>
            <person name="Swords F."/>
            <person name="Hooper C."/>
            <person name="Holzer A.S."/>
            <person name="Bass D."/>
            <person name="Burki F."/>
        </authorList>
    </citation>
    <scope>NUCLEOTIDE SEQUENCE [LARGE SCALE GENOMIC DNA]</scope>
    <source>
        <strain evidence="1">20-A016</strain>
    </source>
</reference>